<evidence type="ECO:0000313" key="2">
    <source>
        <dbReference type="EMBL" id="KAG0558140.1"/>
    </source>
</evidence>
<dbReference type="EMBL" id="CM026431">
    <property type="protein sequence ID" value="KAG0558140.1"/>
    <property type="molecule type" value="Genomic_DNA"/>
</dbReference>
<keyword evidence="3" id="KW-1185">Reference proteome</keyword>
<evidence type="ECO:0000313" key="3">
    <source>
        <dbReference type="Proteomes" id="UP000822688"/>
    </source>
</evidence>
<reference evidence="2" key="1">
    <citation type="submission" date="2020-06" db="EMBL/GenBank/DDBJ databases">
        <title>WGS assembly of Ceratodon purpureus strain R40.</title>
        <authorList>
            <person name="Carey S.B."/>
            <person name="Jenkins J."/>
            <person name="Shu S."/>
            <person name="Lovell J.T."/>
            <person name="Sreedasyam A."/>
            <person name="Maumus F."/>
            <person name="Tiley G.P."/>
            <person name="Fernandez-Pozo N."/>
            <person name="Barry K."/>
            <person name="Chen C."/>
            <person name="Wang M."/>
            <person name="Lipzen A."/>
            <person name="Daum C."/>
            <person name="Saski C.A."/>
            <person name="Payton A.C."/>
            <person name="Mcbreen J.C."/>
            <person name="Conrad R.E."/>
            <person name="Kollar L.M."/>
            <person name="Olsson S."/>
            <person name="Huttunen S."/>
            <person name="Landis J.B."/>
            <person name="Wickett N.J."/>
            <person name="Johnson M.G."/>
            <person name="Rensing S.A."/>
            <person name="Grimwood J."/>
            <person name="Schmutz J."/>
            <person name="Mcdaniel S.F."/>
        </authorList>
    </citation>
    <scope>NUCLEOTIDE SEQUENCE</scope>
    <source>
        <strain evidence="2">R40</strain>
    </source>
</reference>
<feature type="compositionally biased region" description="Low complexity" evidence="1">
    <location>
        <begin position="33"/>
        <end position="45"/>
    </location>
</feature>
<feature type="compositionally biased region" description="Basic and acidic residues" evidence="1">
    <location>
        <begin position="54"/>
        <end position="77"/>
    </location>
</feature>
<name>A0A8T0GGJ3_CERPU</name>
<feature type="region of interest" description="Disordered" evidence="1">
    <location>
        <begin position="31"/>
        <end position="89"/>
    </location>
</feature>
<evidence type="ECO:0000256" key="1">
    <source>
        <dbReference type="SAM" id="MobiDB-lite"/>
    </source>
</evidence>
<gene>
    <name evidence="2" type="ORF">KC19_10G007300</name>
</gene>
<accession>A0A8T0GGJ3</accession>
<sequence length="89" mass="9592">MARLTMAKSLMGMVAVGCMTSLPSQRSVTTRIHTNNNPANNHAAHSGSGSQMRDIAKEPLPDSERSSVIAMDHEVGQRHGCHGSHRESK</sequence>
<organism evidence="2 3">
    <name type="scientific">Ceratodon purpureus</name>
    <name type="common">Fire moss</name>
    <name type="synonym">Dicranum purpureum</name>
    <dbReference type="NCBI Taxonomy" id="3225"/>
    <lineage>
        <taxon>Eukaryota</taxon>
        <taxon>Viridiplantae</taxon>
        <taxon>Streptophyta</taxon>
        <taxon>Embryophyta</taxon>
        <taxon>Bryophyta</taxon>
        <taxon>Bryophytina</taxon>
        <taxon>Bryopsida</taxon>
        <taxon>Dicranidae</taxon>
        <taxon>Pseudoditrichales</taxon>
        <taxon>Ditrichaceae</taxon>
        <taxon>Ceratodon</taxon>
    </lineage>
</organism>
<protein>
    <submittedName>
        <fullName evidence="2">Uncharacterized protein</fullName>
    </submittedName>
</protein>
<dbReference type="AlphaFoldDB" id="A0A8T0GGJ3"/>
<proteinExistence type="predicted"/>
<dbReference type="Proteomes" id="UP000822688">
    <property type="component" value="Chromosome 10"/>
</dbReference>
<comment type="caution">
    <text evidence="2">The sequence shown here is derived from an EMBL/GenBank/DDBJ whole genome shotgun (WGS) entry which is preliminary data.</text>
</comment>